<dbReference type="InterPro" id="IPR029058">
    <property type="entry name" value="AB_hydrolase_fold"/>
</dbReference>
<protein>
    <submittedName>
        <fullName evidence="1">Alpha/beta hydrolase YcfP</fullName>
    </submittedName>
</protein>
<organism evidence="1 2">
    <name type="scientific">Shewanella jiangmenensis</name>
    <dbReference type="NCBI Taxonomy" id="2837387"/>
    <lineage>
        <taxon>Bacteria</taxon>
        <taxon>Pseudomonadati</taxon>
        <taxon>Pseudomonadota</taxon>
        <taxon>Gammaproteobacteria</taxon>
        <taxon>Alteromonadales</taxon>
        <taxon>Shewanellaceae</taxon>
        <taxon>Shewanella</taxon>
    </lineage>
</organism>
<dbReference type="PANTHER" id="PTHR35602:SF2">
    <property type="entry name" value="UPF0227 PROTEIN YCFP"/>
    <property type="match status" value="1"/>
</dbReference>
<dbReference type="Pfam" id="PF05728">
    <property type="entry name" value="UPF0227"/>
    <property type="match status" value="1"/>
</dbReference>
<accession>A0ABS5UYC1</accession>
<keyword evidence="1" id="KW-0378">Hydrolase</keyword>
<evidence type="ECO:0000313" key="2">
    <source>
        <dbReference type="Proteomes" id="UP001195903"/>
    </source>
</evidence>
<dbReference type="EMBL" id="JAHEPS010000001">
    <property type="protein sequence ID" value="MBT1443097.1"/>
    <property type="molecule type" value="Genomic_DNA"/>
</dbReference>
<dbReference type="InterPro" id="IPR008886">
    <property type="entry name" value="UPF0227/Esterase_YqiA"/>
</dbReference>
<sequence length="190" mass="21557">MILYFHGFDSRSPGNHEKMRQLKFVDPDVRLISYSTEHPKYDMQQLLHDVARALEGQDKDQTLALGVGLGAFWAERIGFLSGIRSVLINPNLAPEHNMAGRIARPEEYADIAAKCVTDFRRKNAGRSLCILSRRDEVRDNADAEAQLSPYYRVLWDEEQGHKFPSLGRYLPVIAAFARGQSETVLKDEPV</sequence>
<dbReference type="GO" id="GO:0016787">
    <property type="term" value="F:hydrolase activity"/>
    <property type="evidence" value="ECO:0007669"/>
    <property type="project" value="UniProtKB-KW"/>
</dbReference>
<evidence type="ECO:0000313" key="1">
    <source>
        <dbReference type="EMBL" id="MBT1443097.1"/>
    </source>
</evidence>
<gene>
    <name evidence="1" type="primary">ycfP</name>
    <name evidence="1" type="ORF">KJI95_00955</name>
</gene>
<reference evidence="1 2" key="1">
    <citation type="submission" date="2021-05" db="EMBL/GenBank/DDBJ databases">
        <title>Shewanella sp. JM162201.</title>
        <authorList>
            <person name="Xu S."/>
            <person name="Li A."/>
        </authorList>
    </citation>
    <scope>NUCLEOTIDE SEQUENCE [LARGE SCALE GENOMIC DNA]</scope>
    <source>
        <strain evidence="1 2">JM162201</strain>
    </source>
</reference>
<dbReference type="PANTHER" id="PTHR35602">
    <property type="entry name" value="ESTERASE YQIA-RELATED"/>
    <property type="match status" value="1"/>
</dbReference>
<keyword evidence="2" id="KW-1185">Reference proteome</keyword>
<name>A0ABS5UYC1_9GAMM</name>
<dbReference type="RefSeq" id="WP_214505298.1">
    <property type="nucleotide sequence ID" value="NZ_JAHEPS010000001.1"/>
</dbReference>
<comment type="caution">
    <text evidence="1">The sequence shown here is derived from an EMBL/GenBank/DDBJ whole genome shotgun (WGS) entry which is preliminary data.</text>
</comment>
<dbReference type="Proteomes" id="UP001195903">
    <property type="component" value="Unassembled WGS sequence"/>
</dbReference>
<dbReference type="NCBIfam" id="NF003431">
    <property type="entry name" value="PRK04940.1"/>
    <property type="match status" value="1"/>
</dbReference>
<dbReference type="SUPFAM" id="SSF53474">
    <property type="entry name" value="alpha/beta-Hydrolases"/>
    <property type="match status" value="1"/>
</dbReference>
<proteinExistence type="predicted"/>
<dbReference type="Gene3D" id="3.40.50.1820">
    <property type="entry name" value="alpha/beta hydrolase"/>
    <property type="match status" value="1"/>
</dbReference>